<dbReference type="EMBL" id="CAIJDE010000034">
    <property type="protein sequence ID" value="CAC9973722.1"/>
    <property type="molecule type" value="Genomic_DNA"/>
</dbReference>
<evidence type="ECO:0000313" key="2">
    <source>
        <dbReference type="Proteomes" id="UP000533639"/>
    </source>
</evidence>
<dbReference type="RefSeq" id="WP_180857115.1">
    <property type="nucleotide sequence ID" value="NZ_CAIJDE010000034.1"/>
</dbReference>
<reference evidence="1 2" key="1">
    <citation type="submission" date="2020-06" db="EMBL/GenBank/DDBJ databases">
        <authorList>
            <person name="Criscuolo A."/>
        </authorList>
    </citation>
    <scope>NUCLEOTIDE SEQUENCE [LARGE SCALE GENOMIC DNA]</scope>
    <source>
        <strain evidence="1">PXU-55</strain>
    </source>
</reference>
<proteinExistence type="predicted"/>
<evidence type="ECO:0000313" key="1">
    <source>
        <dbReference type="EMBL" id="CAC9973722.1"/>
    </source>
</evidence>
<gene>
    <name evidence="1" type="ORF">FLAPXU55_01410</name>
</gene>
<dbReference type="Proteomes" id="UP000533639">
    <property type="component" value="Unassembled WGS sequence"/>
</dbReference>
<comment type="caution">
    <text evidence="1">The sequence shown here is derived from an EMBL/GenBank/DDBJ whole genome shotgun (WGS) entry which is preliminary data.</text>
</comment>
<sequence>MIEQQSRISVHKGSREQAIILKALLESFSIMVFEDSSLMSVFNPWGVLIGDVNSVKLKVKDEDYIKAKKIIDDFNAGFYSM</sequence>
<keyword evidence="2" id="KW-1185">Reference proteome</keyword>
<protein>
    <recommendedName>
        <fullName evidence="3">DUF2007 domain-containing protein</fullName>
    </recommendedName>
</protein>
<organism evidence="1 2">
    <name type="scientific">Flavobacterium panici</name>
    <dbReference type="NCBI Taxonomy" id="2654843"/>
    <lineage>
        <taxon>Bacteria</taxon>
        <taxon>Pseudomonadati</taxon>
        <taxon>Bacteroidota</taxon>
        <taxon>Flavobacteriia</taxon>
        <taxon>Flavobacteriales</taxon>
        <taxon>Flavobacteriaceae</taxon>
        <taxon>Flavobacterium</taxon>
    </lineage>
</organism>
<accession>A0A9N8J1S2</accession>
<name>A0A9N8J1S2_9FLAO</name>
<evidence type="ECO:0008006" key="3">
    <source>
        <dbReference type="Google" id="ProtNLM"/>
    </source>
</evidence>
<dbReference type="AlphaFoldDB" id="A0A9N8J1S2"/>